<gene>
    <name evidence="2" type="primary">RN3.2</name>
    <name evidence="2" type="ORF">MICPUN_55187</name>
</gene>
<dbReference type="InParanoid" id="C1FDU3"/>
<feature type="domain" description="RNase III" evidence="1">
    <location>
        <begin position="78"/>
        <end position="184"/>
    </location>
</feature>
<name>C1FDU3_MICCC</name>
<dbReference type="GeneID" id="8250507"/>
<dbReference type="SUPFAM" id="SSF69065">
    <property type="entry name" value="RNase III domain-like"/>
    <property type="match status" value="1"/>
</dbReference>
<dbReference type="GO" id="GO:0004525">
    <property type="term" value="F:ribonuclease III activity"/>
    <property type="evidence" value="ECO:0007669"/>
    <property type="project" value="InterPro"/>
</dbReference>
<sequence>MFKTLGSCYVVQVNHVQEFSLLNFLCHRARRPLSRRAAQKYATGASREASWNTSCTNAVLSDVPAKLVDRAPSVALAYTYLGDAVWELYARRHMILQRATVASLPYSTNVVLRPQEATKQGWSSSIAMCGHLRRLLNGTMITDDELTILEWGRDYGHECRSRHNKVQHKEASALEALIAYWYLFDQNRLHSVLLHLGMSFHQQPLHEMFDGQVESTIFATLKTSNARPPTKSEYAAVKGSVGAGQRERLGHLVKRMILLETRVSELEK</sequence>
<keyword evidence="3" id="KW-1185">Reference proteome</keyword>
<dbReference type="EMBL" id="CP001574">
    <property type="protein sequence ID" value="ACO68452.1"/>
    <property type="molecule type" value="Genomic_DNA"/>
</dbReference>
<dbReference type="Proteomes" id="UP000002009">
    <property type="component" value="Chromosome 1"/>
</dbReference>
<reference evidence="2 3" key="1">
    <citation type="journal article" date="2009" name="Science">
        <title>Green evolution and dynamic adaptations revealed by genomes of the marine picoeukaryotes Micromonas.</title>
        <authorList>
            <person name="Worden A.Z."/>
            <person name="Lee J.H."/>
            <person name="Mock T."/>
            <person name="Rouze P."/>
            <person name="Simmons M.P."/>
            <person name="Aerts A.L."/>
            <person name="Allen A.E."/>
            <person name="Cuvelier M.L."/>
            <person name="Derelle E."/>
            <person name="Everett M.V."/>
            <person name="Foulon E."/>
            <person name="Grimwood J."/>
            <person name="Gundlach H."/>
            <person name="Henrissat B."/>
            <person name="Napoli C."/>
            <person name="McDonald S.M."/>
            <person name="Parker M.S."/>
            <person name="Rombauts S."/>
            <person name="Salamov A."/>
            <person name="Von Dassow P."/>
            <person name="Badger J.H."/>
            <person name="Coutinho P.M."/>
            <person name="Demir E."/>
            <person name="Dubchak I."/>
            <person name="Gentemann C."/>
            <person name="Eikrem W."/>
            <person name="Gready J.E."/>
            <person name="John U."/>
            <person name="Lanier W."/>
            <person name="Lindquist E.A."/>
            <person name="Lucas S."/>
            <person name="Mayer K.F."/>
            <person name="Moreau H."/>
            <person name="Not F."/>
            <person name="Otillar R."/>
            <person name="Panaud O."/>
            <person name="Pangilinan J."/>
            <person name="Paulsen I."/>
            <person name="Piegu B."/>
            <person name="Poliakov A."/>
            <person name="Robbens S."/>
            <person name="Schmutz J."/>
            <person name="Toulza E."/>
            <person name="Wyss T."/>
            <person name="Zelensky A."/>
            <person name="Zhou K."/>
            <person name="Armbrust E.V."/>
            <person name="Bhattacharya D."/>
            <person name="Goodenough U.W."/>
            <person name="Van de Peer Y."/>
            <person name="Grigoriev I.V."/>
        </authorList>
    </citation>
    <scope>NUCLEOTIDE SEQUENCE [LARGE SCALE GENOMIC DNA]</scope>
    <source>
        <strain evidence="3">RCC299 / NOUM17</strain>
    </source>
</reference>
<dbReference type="PANTHER" id="PTHR34276">
    <property type="entry name" value="MINI-RIBONUCLEASE 3"/>
    <property type="match status" value="1"/>
</dbReference>
<evidence type="ECO:0000313" key="3">
    <source>
        <dbReference type="Proteomes" id="UP000002009"/>
    </source>
</evidence>
<evidence type="ECO:0000313" key="2">
    <source>
        <dbReference type="EMBL" id="ACO68452.1"/>
    </source>
</evidence>
<accession>C1FDU3</accession>
<dbReference type="OrthoDB" id="495795at2759"/>
<evidence type="ECO:0000259" key="1">
    <source>
        <dbReference type="Pfam" id="PF00636"/>
    </source>
</evidence>
<organism evidence="2 3">
    <name type="scientific">Micromonas commoda (strain RCC299 / NOUM17 / CCMP2709)</name>
    <name type="common">Picoplanktonic green alga</name>
    <dbReference type="NCBI Taxonomy" id="296587"/>
    <lineage>
        <taxon>Eukaryota</taxon>
        <taxon>Viridiplantae</taxon>
        <taxon>Chlorophyta</taxon>
        <taxon>Mamiellophyceae</taxon>
        <taxon>Mamiellales</taxon>
        <taxon>Mamiellaceae</taxon>
        <taxon>Micromonas</taxon>
    </lineage>
</organism>
<dbReference type="InterPro" id="IPR000999">
    <property type="entry name" value="RNase_III_dom"/>
</dbReference>
<dbReference type="AlphaFoldDB" id="C1FDU3"/>
<dbReference type="PANTHER" id="PTHR34276:SF1">
    <property type="entry name" value="MINI-RIBONUCLEASE 3"/>
    <property type="match status" value="1"/>
</dbReference>
<dbReference type="InterPro" id="IPR036389">
    <property type="entry name" value="RNase_III_sf"/>
</dbReference>
<proteinExistence type="predicted"/>
<protein>
    <submittedName>
        <fullName evidence="2">Ribonuclease III domain-containing protein</fullName>
    </submittedName>
</protein>
<dbReference type="Gene3D" id="1.10.1520.10">
    <property type="entry name" value="Ribonuclease III domain"/>
    <property type="match status" value="1"/>
</dbReference>
<dbReference type="GO" id="GO:0006396">
    <property type="term" value="P:RNA processing"/>
    <property type="evidence" value="ECO:0007669"/>
    <property type="project" value="InterPro"/>
</dbReference>
<dbReference type="STRING" id="296587.C1FDU3"/>
<dbReference type="RefSeq" id="XP_002507194.1">
    <property type="nucleotide sequence ID" value="XM_002507148.1"/>
</dbReference>
<dbReference type="KEGG" id="mis:MICPUN_55187"/>
<dbReference type="Pfam" id="PF00636">
    <property type="entry name" value="Ribonuclease_3"/>
    <property type="match status" value="1"/>
</dbReference>